<dbReference type="OrthoDB" id="3038990at2759"/>
<evidence type="ECO:0000256" key="1">
    <source>
        <dbReference type="SAM" id="Phobius"/>
    </source>
</evidence>
<keyword evidence="1" id="KW-0812">Transmembrane</keyword>
<feature type="transmembrane region" description="Helical" evidence="1">
    <location>
        <begin position="113"/>
        <end position="133"/>
    </location>
</feature>
<dbReference type="EMBL" id="SDEE01000188">
    <property type="protein sequence ID" value="RXW19691.1"/>
    <property type="molecule type" value="Genomic_DNA"/>
</dbReference>
<sequence>MFLEPREATYVSLASYIAVGTLAILIWDILHNLPAGYKILFKYRIRLSTLVYVFSRITSLCYVIWCSIYYTAPIGDCNQSQTGFAAFYPAAISSSTLLFLFRVHLVYDGNPRVMIPFSLLWVLVLGGTVTAPIGLKGVAIGPTDYCMVSGAEVYVSASVIVPLVYDTVVFLAITYRLAASPYEIATTEGGFWKALAGNYLPGLSKLLLKDGQSYYA</sequence>
<dbReference type="Proteomes" id="UP000290288">
    <property type="component" value="Unassembled WGS sequence"/>
</dbReference>
<keyword evidence="3" id="KW-1185">Reference proteome</keyword>
<feature type="transmembrane region" description="Helical" evidence="1">
    <location>
        <begin position="50"/>
        <end position="70"/>
    </location>
</feature>
<organism evidence="2 3">
    <name type="scientific">Candolleomyces aberdarensis</name>
    <dbReference type="NCBI Taxonomy" id="2316362"/>
    <lineage>
        <taxon>Eukaryota</taxon>
        <taxon>Fungi</taxon>
        <taxon>Dikarya</taxon>
        <taxon>Basidiomycota</taxon>
        <taxon>Agaricomycotina</taxon>
        <taxon>Agaricomycetes</taxon>
        <taxon>Agaricomycetidae</taxon>
        <taxon>Agaricales</taxon>
        <taxon>Agaricineae</taxon>
        <taxon>Psathyrellaceae</taxon>
        <taxon>Candolleomyces</taxon>
    </lineage>
</organism>
<name>A0A4Q2DKK1_9AGAR</name>
<keyword evidence="1" id="KW-1133">Transmembrane helix</keyword>
<gene>
    <name evidence="2" type="ORF">EST38_g6160</name>
</gene>
<protein>
    <submittedName>
        <fullName evidence="2">Uncharacterized protein</fullName>
    </submittedName>
</protein>
<accession>A0A4Q2DKK1</accession>
<evidence type="ECO:0000313" key="3">
    <source>
        <dbReference type="Proteomes" id="UP000290288"/>
    </source>
</evidence>
<feature type="transmembrane region" description="Helical" evidence="1">
    <location>
        <begin position="153"/>
        <end position="173"/>
    </location>
</feature>
<dbReference type="AlphaFoldDB" id="A0A4Q2DKK1"/>
<evidence type="ECO:0000313" key="2">
    <source>
        <dbReference type="EMBL" id="RXW19691.1"/>
    </source>
</evidence>
<feature type="transmembrane region" description="Helical" evidence="1">
    <location>
        <begin position="82"/>
        <end position="101"/>
    </location>
</feature>
<feature type="transmembrane region" description="Helical" evidence="1">
    <location>
        <begin position="12"/>
        <end position="30"/>
    </location>
</feature>
<reference evidence="2 3" key="1">
    <citation type="submission" date="2019-01" db="EMBL/GenBank/DDBJ databases">
        <title>Draft genome sequence of Psathyrella aberdarensis IHI B618.</title>
        <authorList>
            <person name="Buettner E."/>
            <person name="Kellner H."/>
        </authorList>
    </citation>
    <scope>NUCLEOTIDE SEQUENCE [LARGE SCALE GENOMIC DNA]</scope>
    <source>
        <strain evidence="2 3">IHI B618</strain>
    </source>
</reference>
<proteinExistence type="predicted"/>
<comment type="caution">
    <text evidence="2">The sequence shown here is derived from an EMBL/GenBank/DDBJ whole genome shotgun (WGS) entry which is preliminary data.</text>
</comment>
<keyword evidence="1" id="KW-0472">Membrane</keyword>
<dbReference type="STRING" id="2316362.A0A4Q2DKK1"/>